<name>A0A3P8UXJ4_CYNSE</name>
<feature type="region of interest" description="Disordered" evidence="2">
    <location>
        <begin position="64"/>
        <end position="110"/>
    </location>
</feature>
<reference evidence="4 5" key="1">
    <citation type="journal article" date="2014" name="Nat. Genet.">
        <title>Whole-genome sequence of a flatfish provides insights into ZW sex chromosome evolution and adaptation to a benthic lifestyle.</title>
        <authorList>
            <person name="Chen S."/>
            <person name="Zhang G."/>
            <person name="Shao C."/>
            <person name="Huang Q."/>
            <person name="Liu G."/>
            <person name="Zhang P."/>
            <person name="Song W."/>
            <person name="An N."/>
            <person name="Chalopin D."/>
            <person name="Volff J.N."/>
            <person name="Hong Y."/>
            <person name="Li Q."/>
            <person name="Sha Z."/>
            <person name="Zhou H."/>
            <person name="Xie M."/>
            <person name="Yu Q."/>
            <person name="Liu Y."/>
            <person name="Xiang H."/>
            <person name="Wang N."/>
            <person name="Wu K."/>
            <person name="Yang C."/>
            <person name="Zhou Q."/>
            <person name="Liao X."/>
            <person name="Yang L."/>
            <person name="Hu Q."/>
            <person name="Zhang J."/>
            <person name="Meng L."/>
            <person name="Jin L."/>
            <person name="Tian Y."/>
            <person name="Lian J."/>
            <person name="Yang J."/>
            <person name="Miao G."/>
            <person name="Liu S."/>
            <person name="Liang Z."/>
            <person name="Yan F."/>
            <person name="Li Y."/>
            <person name="Sun B."/>
            <person name="Zhang H."/>
            <person name="Zhang J."/>
            <person name="Zhu Y."/>
            <person name="Du M."/>
            <person name="Zhao Y."/>
            <person name="Schartl M."/>
            <person name="Tang Q."/>
            <person name="Wang J."/>
        </authorList>
    </citation>
    <scope>NUCLEOTIDE SEQUENCE</scope>
</reference>
<dbReference type="InterPro" id="IPR022735">
    <property type="entry name" value="bMERB_dom"/>
</dbReference>
<feature type="coiled-coil region" evidence="1">
    <location>
        <begin position="325"/>
        <end position="352"/>
    </location>
</feature>
<dbReference type="STRING" id="244447.ENSCSEP00000005486"/>
<dbReference type="PANTHER" id="PTHR23167">
    <property type="entry name" value="CALPONIN HOMOLOGY DOMAIN-CONTAINING PROTEIN DDB_G0272472-RELATED"/>
    <property type="match status" value="1"/>
</dbReference>
<evidence type="ECO:0000256" key="1">
    <source>
        <dbReference type="SAM" id="Coils"/>
    </source>
</evidence>
<reference evidence="4" key="2">
    <citation type="submission" date="2025-08" db="UniProtKB">
        <authorList>
            <consortium name="Ensembl"/>
        </authorList>
    </citation>
    <scope>IDENTIFICATION</scope>
</reference>
<accession>A0A3P8UXJ4</accession>
<dbReference type="PANTHER" id="PTHR23167:SF54">
    <property type="entry name" value="[F-ACTIN]-MONOOXYGENASE MICAL"/>
    <property type="match status" value="1"/>
</dbReference>
<dbReference type="Pfam" id="PF12130">
    <property type="entry name" value="bMERB_dom"/>
    <property type="match status" value="1"/>
</dbReference>
<keyword evidence="5" id="KW-1185">Reference proteome</keyword>
<reference evidence="4" key="3">
    <citation type="submission" date="2025-09" db="UniProtKB">
        <authorList>
            <consortium name="Ensembl"/>
        </authorList>
    </citation>
    <scope>IDENTIFICATION</scope>
</reference>
<feature type="compositionally biased region" description="Polar residues" evidence="2">
    <location>
        <begin position="1"/>
        <end position="11"/>
    </location>
</feature>
<proteinExistence type="predicted"/>
<feature type="compositionally biased region" description="Low complexity" evidence="2">
    <location>
        <begin position="16"/>
        <end position="31"/>
    </location>
</feature>
<protein>
    <recommendedName>
        <fullName evidence="3">BMERB domain-containing protein</fullName>
    </recommendedName>
</protein>
<dbReference type="AlphaFoldDB" id="A0A3P8UXJ4"/>
<dbReference type="InParanoid" id="A0A3P8UXJ4"/>
<evidence type="ECO:0000313" key="4">
    <source>
        <dbReference type="Ensembl" id="ENSCSEP00000005486.1"/>
    </source>
</evidence>
<dbReference type="Proteomes" id="UP000265120">
    <property type="component" value="Chromosome 8"/>
</dbReference>
<evidence type="ECO:0000259" key="3">
    <source>
        <dbReference type="PROSITE" id="PS51848"/>
    </source>
</evidence>
<dbReference type="GeneTree" id="ENSGT00940000163529"/>
<feature type="domain" description="BMERB" evidence="3">
    <location>
        <begin position="315"/>
        <end position="444"/>
    </location>
</feature>
<dbReference type="PROSITE" id="PS51848">
    <property type="entry name" value="BMERB"/>
    <property type="match status" value="1"/>
</dbReference>
<feature type="region of interest" description="Disordered" evidence="2">
    <location>
        <begin position="1"/>
        <end position="51"/>
    </location>
</feature>
<dbReference type="SMART" id="SM01203">
    <property type="entry name" value="DUF3585"/>
    <property type="match status" value="1"/>
</dbReference>
<dbReference type="Ensembl" id="ENSCSET00000005546.1">
    <property type="protein sequence ID" value="ENSCSEP00000005486.1"/>
    <property type="gene ID" value="ENSCSEG00000003549.1"/>
</dbReference>
<sequence>TGSTPSLSSRISPHEASSLTPTLGTTPSTASYVTTSSDSAHSDLRDLAPPTTLRTDVVMETVAQRHEHQQEGRSYFQNISPELPSKKLLPPKDGSKEGAGAGHSKRKYPLPPLQGGARALWRSFFFANKKKKRGGTSDVHKRAKGDNEENICIRTLYQSRVLDRAILGPNLDLDSDLDFLIDIVSSSHVFFPLFLLHAFHLSLHTFLTLWPLNDLTPSRYQHTSPVLLRSWLLICPVSHFCFVSLQRPSGRKTLPTQDSDGQSSCPTVVVGVIAESQDPSSLSVKENMFQRRTEEEELDAKITRRVQRAARRQAKQEQLKRLHKAQMIQRRLQQVEEKQKELEEKGVMVEKALRGETGLGEVDDQALMQQWFQLVQQKNSLVQYESELMIFAQELELEDRQSRLQQELRERMAVDGKTLSIKAIFGSFSWNLKLWRMRNSSMFC</sequence>
<keyword evidence="1" id="KW-0175">Coiled coil</keyword>
<evidence type="ECO:0000256" key="2">
    <source>
        <dbReference type="SAM" id="MobiDB-lite"/>
    </source>
</evidence>
<organism evidence="4 5">
    <name type="scientific">Cynoglossus semilaevis</name>
    <name type="common">Tongue sole</name>
    <dbReference type="NCBI Taxonomy" id="244447"/>
    <lineage>
        <taxon>Eukaryota</taxon>
        <taxon>Metazoa</taxon>
        <taxon>Chordata</taxon>
        <taxon>Craniata</taxon>
        <taxon>Vertebrata</taxon>
        <taxon>Euteleostomi</taxon>
        <taxon>Actinopterygii</taxon>
        <taxon>Neopterygii</taxon>
        <taxon>Teleostei</taxon>
        <taxon>Neoteleostei</taxon>
        <taxon>Acanthomorphata</taxon>
        <taxon>Carangaria</taxon>
        <taxon>Pleuronectiformes</taxon>
        <taxon>Pleuronectoidei</taxon>
        <taxon>Cynoglossidae</taxon>
        <taxon>Cynoglossinae</taxon>
        <taxon>Cynoglossus</taxon>
    </lineage>
</organism>
<evidence type="ECO:0000313" key="5">
    <source>
        <dbReference type="Proteomes" id="UP000265120"/>
    </source>
</evidence>
<dbReference type="InterPro" id="IPR050540">
    <property type="entry name" value="F-actin_Monoox_Mical"/>
</dbReference>
<feature type="compositionally biased region" description="Low complexity" evidence="2">
    <location>
        <begin position="80"/>
        <end position="92"/>
    </location>
</feature>